<keyword evidence="1" id="KW-1133">Transmembrane helix</keyword>
<protein>
    <submittedName>
        <fullName evidence="2">Uncharacterized protein</fullName>
    </submittedName>
</protein>
<proteinExistence type="predicted"/>
<keyword evidence="1" id="KW-0812">Transmembrane</keyword>
<name>A0A067SV89_GALM3</name>
<keyword evidence="3" id="KW-1185">Reference proteome</keyword>
<accession>A0A067SV89</accession>
<dbReference type="AlphaFoldDB" id="A0A067SV89"/>
<evidence type="ECO:0000313" key="2">
    <source>
        <dbReference type="EMBL" id="KDR73937.1"/>
    </source>
</evidence>
<dbReference type="Proteomes" id="UP000027222">
    <property type="component" value="Unassembled WGS sequence"/>
</dbReference>
<reference evidence="3" key="1">
    <citation type="journal article" date="2014" name="Proc. Natl. Acad. Sci. U.S.A.">
        <title>Extensive sampling of basidiomycete genomes demonstrates inadequacy of the white-rot/brown-rot paradigm for wood decay fungi.</title>
        <authorList>
            <person name="Riley R."/>
            <person name="Salamov A.A."/>
            <person name="Brown D.W."/>
            <person name="Nagy L.G."/>
            <person name="Floudas D."/>
            <person name="Held B.W."/>
            <person name="Levasseur A."/>
            <person name="Lombard V."/>
            <person name="Morin E."/>
            <person name="Otillar R."/>
            <person name="Lindquist E.A."/>
            <person name="Sun H."/>
            <person name="LaButti K.M."/>
            <person name="Schmutz J."/>
            <person name="Jabbour D."/>
            <person name="Luo H."/>
            <person name="Baker S.E."/>
            <person name="Pisabarro A.G."/>
            <person name="Walton J.D."/>
            <person name="Blanchette R.A."/>
            <person name="Henrissat B."/>
            <person name="Martin F."/>
            <person name="Cullen D."/>
            <person name="Hibbett D.S."/>
            <person name="Grigoriev I.V."/>
        </authorList>
    </citation>
    <scope>NUCLEOTIDE SEQUENCE [LARGE SCALE GENOMIC DNA]</scope>
    <source>
        <strain evidence="3">CBS 339.88</strain>
    </source>
</reference>
<keyword evidence="1" id="KW-0472">Membrane</keyword>
<dbReference type="EMBL" id="KL142384">
    <property type="protein sequence ID" value="KDR73937.1"/>
    <property type="molecule type" value="Genomic_DNA"/>
</dbReference>
<gene>
    <name evidence="2" type="ORF">GALMADRAFT_594629</name>
</gene>
<feature type="transmembrane region" description="Helical" evidence="1">
    <location>
        <begin position="142"/>
        <end position="162"/>
    </location>
</feature>
<feature type="transmembrane region" description="Helical" evidence="1">
    <location>
        <begin position="57"/>
        <end position="77"/>
    </location>
</feature>
<feature type="transmembrane region" description="Helical" evidence="1">
    <location>
        <begin position="89"/>
        <end position="108"/>
    </location>
</feature>
<evidence type="ECO:0000313" key="3">
    <source>
        <dbReference type="Proteomes" id="UP000027222"/>
    </source>
</evidence>
<feature type="transmembrane region" description="Helical" evidence="1">
    <location>
        <begin position="7"/>
        <end position="37"/>
    </location>
</feature>
<sequence>MAASHTSVFFLMVAFGAILLCSIGICALSATLLSWLSRLSPSQRNVVEGAFKQLMSTLLKGLGASLVYLVSFILFFALVPIQKARDNTWLGPVMGCLWVIAITISIFYCTATQWHPCSTVSRLRLSLEPVAIPGALNACREIMALNILFLVSFACVLGLLLASCQIDDKKPRTLPAGAVQANNHRNINNDPAHDDNEVDLGELGHHLSVIDEV</sequence>
<dbReference type="HOGENOM" id="CLU_112544_0_0_1"/>
<organism evidence="2 3">
    <name type="scientific">Galerina marginata (strain CBS 339.88)</name>
    <dbReference type="NCBI Taxonomy" id="685588"/>
    <lineage>
        <taxon>Eukaryota</taxon>
        <taxon>Fungi</taxon>
        <taxon>Dikarya</taxon>
        <taxon>Basidiomycota</taxon>
        <taxon>Agaricomycotina</taxon>
        <taxon>Agaricomycetes</taxon>
        <taxon>Agaricomycetidae</taxon>
        <taxon>Agaricales</taxon>
        <taxon>Agaricineae</taxon>
        <taxon>Strophariaceae</taxon>
        <taxon>Galerina</taxon>
    </lineage>
</organism>
<evidence type="ECO:0000256" key="1">
    <source>
        <dbReference type="SAM" id="Phobius"/>
    </source>
</evidence>